<dbReference type="Pfam" id="PF01212">
    <property type="entry name" value="Beta_elim_lyase"/>
    <property type="match status" value="1"/>
</dbReference>
<evidence type="ECO:0000256" key="3">
    <source>
        <dbReference type="ARBA" id="ARBA00022898"/>
    </source>
</evidence>
<accession>A0A194W5I7</accession>
<comment type="cofactor">
    <cofactor evidence="1">
        <name>pyridoxal 5'-phosphate</name>
        <dbReference type="ChEBI" id="CHEBI:597326"/>
    </cofactor>
</comment>
<evidence type="ECO:0000259" key="7">
    <source>
        <dbReference type="Pfam" id="PF01212"/>
    </source>
</evidence>
<dbReference type="GO" id="GO:0006545">
    <property type="term" value="P:glycine biosynthetic process"/>
    <property type="evidence" value="ECO:0007669"/>
    <property type="project" value="TreeGrafter"/>
</dbReference>
<dbReference type="PIRSF" id="PIRSF017617">
    <property type="entry name" value="Thr_aldolase"/>
    <property type="match status" value="1"/>
</dbReference>
<name>A0A194W5I7_CYTMA</name>
<dbReference type="Proteomes" id="UP000078559">
    <property type="component" value="Chromosome 7"/>
</dbReference>
<sequence>MAAQQSQHMILREEAPGTEKSMMPFDGRYEVAAITSVTDTTHLNKLMQSDSHGDVPEHGNSWTNARAAAYDFRSDYVTIPTLAMLQSIASTTLNDDVGQEDPTTNEFQSFMAALTGHEDALFVLSGTMGNQVALRAALTTPPYSVVLDERSHIARMEVGGPATLCGAQLREVHAANGHHLTLEDLAARATVRSSIYDCPTRVICLENTLGGVVFPLAEATRISRWAHAQDPPIHMHLDGARLWEAVAAGAGSLRDYCRLFDSVQLCLTKGLGAPVGSVVVGSAAFVRRARWMRKLVGGGIRAAGVLTGPARVAVEDVFLAGRLQRAQQVAVRIAQRWVALGGRLAWPTETNMVWLDMDRTPGFDKGEFFRRVDEAGLRLMQNMLEGRIVVHYQICDDAVDRLFQVMGLSFRSK</sequence>
<dbReference type="InterPro" id="IPR015421">
    <property type="entry name" value="PyrdxlP-dep_Trfase_major"/>
</dbReference>
<gene>
    <name evidence="8" type="ORF">VM1G_07350</name>
</gene>
<feature type="domain" description="Aromatic amino acid beta-eliminating lyase/threonine aldolase" evidence="7">
    <location>
        <begin position="71"/>
        <end position="358"/>
    </location>
</feature>
<dbReference type="PANTHER" id="PTHR48097">
    <property type="entry name" value="L-THREONINE ALDOLASE-RELATED"/>
    <property type="match status" value="1"/>
</dbReference>
<evidence type="ECO:0000256" key="1">
    <source>
        <dbReference type="ARBA" id="ARBA00001933"/>
    </source>
</evidence>
<reference evidence="8" key="1">
    <citation type="submission" date="2014-12" db="EMBL/GenBank/DDBJ databases">
        <title>Genome Sequence of Valsa Canker Pathogens Uncovers a Specific Adaption of Colonization on Woody Bark.</title>
        <authorList>
            <person name="Yin Z."/>
            <person name="Liu H."/>
            <person name="Gao X."/>
            <person name="Li Z."/>
            <person name="Song N."/>
            <person name="Ke X."/>
            <person name="Dai Q."/>
            <person name="Wu Y."/>
            <person name="Sun Y."/>
            <person name="Xu J.-R."/>
            <person name="Kang Z.K."/>
            <person name="Wang L."/>
            <person name="Huang L."/>
        </authorList>
    </citation>
    <scope>NUCLEOTIDE SEQUENCE [LARGE SCALE GENOMIC DNA]</scope>
    <source>
        <strain evidence="8">03-8</strain>
    </source>
</reference>
<dbReference type="OrthoDB" id="10261951at2759"/>
<keyword evidence="3" id="KW-0663">Pyridoxal phosphate</keyword>
<evidence type="ECO:0000256" key="6">
    <source>
        <dbReference type="SAM" id="MobiDB-lite"/>
    </source>
</evidence>
<dbReference type="GO" id="GO:0006567">
    <property type="term" value="P:L-threonine catabolic process"/>
    <property type="evidence" value="ECO:0007669"/>
    <property type="project" value="TreeGrafter"/>
</dbReference>
<dbReference type="GO" id="GO:0008732">
    <property type="term" value="F:L-allo-threonine aldolase activity"/>
    <property type="evidence" value="ECO:0007669"/>
    <property type="project" value="TreeGrafter"/>
</dbReference>
<organism evidence="8 9">
    <name type="scientific">Cytospora mali</name>
    <name type="common">Apple Valsa canker fungus</name>
    <name type="synonym">Valsa mali</name>
    <dbReference type="NCBI Taxonomy" id="578113"/>
    <lineage>
        <taxon>Eukaryota</taxon>
        <taxon>Fungi</taxon>
        <taxon>Dikarya</taxon>
        <taxon>Ascomycota</taxon>
        <taxon>Pezizomycotina</taxon>
        <taxon>Sordariomycetes</taxon>
        <taxon>Sordariomycetidae</taxon>
        <taxon>Diaporthales</taxon>
        <taxon>Cytosporaceae</taxon>
        <taxon>Cytospora</taxon>
    </lineage>
</organism>
<dbReference type="Gene3D" id="3.90.1150.10">
    <property type="entry name" value="Aspartate Aminotransferase, domain 1"/>
    <property type="match status" value="1"/>
</dbReference>
<keyword evidence="9" id="KW-1185">Reference proteome</keyword>
<evidence type="ECO:0000256" key="4">
    <source>
        <dbReference type="ARBA" id="ARBA00023239"/>
    </source>
</evidence>
<evidence type="ECO:0000313" key="8">
    <source>
        <dbReference type="EMBL" id="KUI71343.1"/>
    </source>
</evidence>
<keyword evidence="4" id="KW-0456">Lyase</keyword>
<dbReference type="SUPFAM" id="SSF53383">
    <property type="entry name" value="PLP-dependent transferases"/>
    <property type="match status" value="1"/>
</dbReference>
<dbReference type="GO" id="GO:0005829">
    <property type="term" value="C:cytosol"/>
    <property type="evidence" value="ECO:0007669"/>
    <property type="project" value="TreeGrafter"/>
</dbReference>
<feature type="modified residue" description="N6-(pyridoxal phosphate)lysine" evidence="5">
    <location>
        <position position="269"/>
    </location>
</feature>
<dbReference type="InterPro" id="IPR015422">
    <property type="entry name" value="PyrdxlP-dep_Trfase_small"/>
</dbReference>
<protein>
    <submittedName>
        <fullName evidence="8">Alanine racemase TOXG</fullName>
    </submittedName>
</protein>
<evidence type="ECO:0000313" key="9">
    <source>
        <dbReference type="Proteomes" id="UP000078559"/>
    </source>
</evidence>
<dbReference type="Gene3D" id="3.40.640.10">
    <property type="entry name" value="Type I PLP-dependent aspartate aminotransferase-like (Major domain)"/>
    <property type="match status" value="1"/>
</dbReference>
<dbReference type="FunFam" id="3.40.640.10:FF:000030">
    <property type="entry name" value="Low-specificity L-threonine aldolase"/>
    <property type="match status" value="1"/>
</dbReference>
<dbReference type="InterPro" id="IPR001597">
    <property type="entry name" value="ArAA_b-elim_lyase/Thr_aldolase"/>
</dbReference>
<feature type="region of interest" description="Disordered" evidence="6">
    <location>
        <begin position="1"/>
        <end position="23"/>
    </location>
</feature>
<proteinExistence type="inferred from homology"/>
<evidence type="ECO:0000256" key="5">
    <source>
        <dbReference type="PIRSR" id="PIRSR017617-1"/>
    </source>
</evidence>
<evidence type="ECO:0000256" key="2">
    <source>
        <dbReference type="ARBA" id="ARBA00006966"/>
    </source>
</evidence>
<dbReference type="PANTHER" id="PTHR48097:SF9">
    <property type="entry name" value="L-THREONINE ALDOLASE"/>
    <property type="match status" value="1"/>
</dbReference>
<comment type="similarity">
    <text evidence="2">Belongs to the threonine aldolase family.</text>
</comment>
<dbReference type="SMR" id="A0A194W5I7"/>
<dbReference type="InterPro" id="IPR015424">
    <property type="entry name" value="PyrdxlP-dep_Trfase"/>
</dbReference>
<dbReference type="InterPro" id="IPR023603">
    <property type="entry name" value="Low_specificity_L-TA-like"/>
</dbReference>
<dbReference type="AlphaFoldDB" id="A0A194W5I7"/>
<dbReference type="NCBIfam" id="NF041359">
    <property type="entry name" value="GntG_guanitoxin"/>
    <property type="match status" value="1"/>
</dbReference>
<dbReference type="EMBL" id="CM003104">
    <property type="protein sequence ID" value="KUI71343.1"/>
    <property type="molecule type" value="Genomic_DNA"/>
</dbReference>